<protein>
    <recommendedName>
        <fullName evidence="10">G-protein coupled receptors family 1 profile domain-containing protein</fullName>
    </recommendedName>
</protein>
<dbReference type="PROSITE" id="PS50262">
    <property type="entry name" value="G_PROTEIN_RECEP_F1_2"/>
    <property type="match status" value="1"/>
</dbReference>
<dbReference type="GO" id="GO:0005886">
    <property type="term" value="C:plasma membrane"/>
    <property type="evidence" value="ECO:0007669"/>
    <property type="project" value="UniProtKB-SubCell"/>
</dbReference>
<dbReference type="GO" id="GO:0016706">
    <property type="term" value="F:2-oxoglutarate-dependent dioxygenase activity"/>
    <property type="evidence" value="ECO:0007669"/>
    <property type="project" value="InterPro"/>
</dbReference>
<dbReference type="CDD" id="cd14982">
    <property type="entry name" value="7tmA_purinoceptor-like"/>
    <property type="match status" value="1"/>
</dbReference>
<evidence type="ECO:0000256" key="9">
    <source>
        <dbReference type="SAM" id="Phobius"/>
    </source>
</evidence>
<dbReference type="Pfam" id="PF09004">
    <property type="entry name" value="ALKBH8_N"/>
    <property type="match status" value="1"/>
</dbReference>
<name>A0AAE0UZL1_9TELE</name>
<evidence type="ECO:0000256" key="7">
    <source>
        <dbReference type="ARBA" id="ARBA00023170"/>
    </source>
</evidence>
<organism evidence="11 12">
    <name type="scientific">Hemibagrus guttatus</name>
    <dbReference type="NCBI Taxonomy" id="175788"/>
    <lineage>
        <taxon>Eukaryota</taxon>
        <taxon>Metazoa</taxon>
        <taxon>Chordata</taxon>
        <taxon>Craniata</taxon>
        <taxon>Vertebrata</taxon>
        <taxon>Euteleostomi</taxon>
        <taxon>Actinopterygii</taxon>
        <taxon>Neopterygii</taxon>
        <taxon>Teleostei</taxon>
        <taxon>Ostariophysi</taxon>
        <taxon>Siluriformes</taxon>
        <taxon>Bagridae</taxon>
        <taxon>Hemibagrus</taxon>
    </lineage>
</organism>
<dbReference type="SUPFAM" id="SSF81321">
    <property type="entry name" value="Family A G protein-coupled receptor-like"/>
    <property type="match status" value="1"/>
</dbReference>
<accession>A0AAE0UZL1</accession>
<evidence type="ECO:0000256" key="8">
    <source>
        <dbReference type="ARBA" id="ARBA00023224"/>
    </source>
</evidence>
<dbReference type="PRINTS" id="PR00237">
    <property type="entry name" value="GPCRRHODOPSN"/>
</dbReference>
<proteinExistence type="predicted"/>
<feature type="transmembrane region" description="Helical" evidence="9">
    <location>
        <begin position="286"/>
        <end position="304"/>
    </location>
</feature>
<dbReference type="Gene3D" id="1.20.1070.10">
    <property type="entry name" value="Rhodopsin 7-helix transmembrane proteins"/>
    <property type="match status" value="1"/>
</dbReference>
<keyword evidence="7" id="KW-0675">Receptor</keyword>
<dbReference type="EMBL" id="JAUCMX010000013">
    <property type="protein sequence ID" value="KAK3525943.1"/>
    <property type="molecule type" value="Genomic_DNA"/>
</dbReference>
<evidence type="ECO:0000256" key="4">
    <source>
        <dbReference type="ARBA" id="ARBA00022989"/>
    </source>
</evidence>
<sequence>MTVSNIFTKYADDTTVVGRISNNEESAYREEIQSLSSWCSMNNLTLNATNTKELIVDFRKSNSSRHSPIYINGSEVEHVSSFKFLGVQISEDLSWHLMTSTLVRKAQQRLYFLRRLKKVHLSPKILTNFYHCIIESILTRVITVWYGSPTVCEKKSLQRVVKTAQFIIGTHLPATESLHHNHHEKAFLDYPNETAPFCSHLSDGRWYCSILLVLFIVGLPVGLLGNMAAIVNYTCCRQPWNTGTVFLLNLALCDIAWLLLLPFTLYFNLRQPHIKGMNIFCQFKKIFFNINVYGSIFFLALISFDRYTGTVHPISSLRWWDGKKACLCSIFTWILLILGSIPDLFMTFDVSRPDNVTVCMDHIHGPFSYVTTISLMRALVGFLLPFVLMGAFYTQMAKVLKSMPGRKASNRMTLPPRKTGKTLILIMAALAVFLLSYAPYHILIVTLVFMRFIGKVTSENTNTLYIAYEFLEALCSVSSCLDPVLYILASQHFQQRWRRQKMAMARLCCRNTRRVGVQEPL</sequence>
<keyword evidence="8" id="KW-0807">Transducer</keyword>
<evidence type="ECO:0000256" key="1">
    <source>
        <dbReference type="ARBA" id="ARBA00004651"/>
    </source>
</evidence>
<keyword evidence="6 9" id="KW-0472">Membrane</keyword>
<dbReference type="InterPro" id="IPR017452">
    <property type="entry name" value="GPCR_Rhodpsn_7TM"/>
</dbReference>
<dbReference type="Pfam" id="PF00001">
    <property type="entry name" value="7tm_1"/>
    <property type="match status" value="1"/>
</dbReference>
<dbReference type="InterPro" id="IPR000276">
    <property type="entry name" value="GPCR_Rhodpsn"/>
</dbReference>
<dbReference type="Proteomes" id="UP001274896">
    <property type="component" value="Unassembled WGS sequence"/>
</dbReference>
<gene>
    <name evidence="11" type="ORF">QTP70_011032</name>
</gene>
<reference evidence="11" key="1">
    <citation type="submission" date="2023-06" db="EMBL/GenBank/DDBJ databases">
        <title>Male Hemibagrus guttatus genome.</title>
        <authorList>
            <person name="Bian C."/>
        </authorList>
    </citation>
    <scope>NUCLEOTIDE SEQUENCE</scope>
    <source>
        <strain evidence="11">Male_cb2023</strain>
        <tissue evidence="11">Muscle</tissue>
    </source>
</reference>
<feature type="transmembrane region" description="Helical" evidence="9">
    <location>
        <begin position="368"/>
        <end position="393"/>
    </location>
</feature>
<keyword evidence="3 9" id="KW-0812">Transmembrane</keyword>
<keyword evidence="2" id="KW-1003">Cell membrane</keyword>
<comment type="subcellular location">
    <subcellularLocation>
        <location evidence="1">Cell membrane</location>
        <topology evidence="1">Multi-pass membrane protein</topology>
    </subcellularLocation>
</comment>
<feature type="domain" description="G-protein coupled receptors family 1 profile" evidence="10">
    <location>
        <begin position="225"/>
        <end position="486"/>
    </location>
</feature>
<evidence type="ECO:0000256" key="6">
    <source>
        <dbReference type="ARBA" id="ARBA00023136"/>
    </source>
</evidence>
<dbReference type="GO" id="GO:0004930">
    <property type="term" value="F:G protein-coupled receptor activity"/>
    <property type="evidence" value="ECO:0007669"/>
    <property type="project" value="UniProtKB-KW"/>
</dbReference>
<dbReference type="GO" id="GO:0008168">
    <property type="term" value="F:methyltransferase activity"/>
    <property type="evidence" value="ECO:0007669"/>
    <property type="project" value="InterPro"/>
</dbReference>
<evidence type="ECO:0000313" key="11">
    <source>
        <dbReference type="EMBL" id="KAK3525943.1"/>
    </source>
</evidence>
<dbReference type="PANTHER" id="PTHR24231:SF38">
    <property type="entry name" value="G-PROTEIN COUPLED RECEPTORS FAMILY 1 PROFILE DOMAIN-CONTAINING PROTEIN"/>
    <property type="match status" value="1"/>
</dbReference>
<evidence type="ECO:0000313" key="12">
    <source>
        <dbReference type="Proteomes" id="UP001274896"/>
    </source>
</evidence>
<dbReference type="PRINTS" id="PR01157">
    <property type="entry name" value="P2YPURNOCPTR"/>
</dbReference>
<dbReference type="InterPro" id="IPR015095">
    <property type="entry name" value="AlkB_hom8_N"/>
</dbReference>
<dbReference type="PANTHER" id="PTHR24231">
    <property type="entry name" value="PURINOCEPTOR-RELATED G-PROTEIN COUPLED RECEPTOR"/>
    <property type="match status" value="1"/>
</dbReference>
<evidence type="ECO:0000259" key="10">
    <source>
        <dbReference type="PROSITE" id="PS50262"/>
    </source>
</evidence>
<evidence type="ECO:0000256" key="2">
    <source>
        <dbReference type="ARBA" id="ARBA00022475"/>
    </source>
</evidence>
<dbReference type="AlphaFoldDB" id="A0AAE0UZL1"/>
<keyword evidence="5" id="KW-0297">G-protein coupled receptor</keyword>
<feature type="transmembrane region" description="Helical" evidence="9">
    <location>
        <begin position="245"/>
        <end position="266"/>
    </location>
</feature>
<feature type="transmembrane region" description="Helical" evidence="9">
    <location>
        <begin position="422"/>
        <end position="453"/>
    </location>
</feature>
<feature type="transmembrane region" description="Helical" evidence="9">
    <location>
        <begin position="210"/>
        <end position="233"/>
    </location>
</feature>
<feature type="transmembrane region" description="Helical" evidence="9">
    <location>
        <begin position="325"/>
        <end position="348"/>
    </location>
</feature>
<keyword evidence="12" id="KW-1185">Reference proteome</keyword>
<comment type="caution">
    <text evidence="11">The sequence shown here is derived from an EMBL/GenBank/DDBJ whole genome shotgun (WGS) entry which is preliminary data.</text>
</comment>
<keyword evidence="4 9" id="KW-1133">Transmembrane helix</keyword>
<evidence type="ECO:0000256" key="5">
    <source>
        <dbReference type="ARBA" id="ARBA00023040"/>
    </source>
</evidence>
<evidence type="ECO:0000256" key="3">
    <source>
        <dbReference type="ARBA" id="ARBA00022692"/>
    </source>
</evidence>